<dbReference type="Gene3D" id="2.40.50.1020">
    <property type="entry name" value="LytTr DNA-binding domain"/>
    <property type="match status" value="1"/>
</dbReference>
<dbReference type="PANTHER" id="PTHR37299:SF1">
    <property type="entry name" value="STAGE 0 SPORULATION PROTEIN A HOMOLOG"/>
    <property type="match status" value="1"/>
</dbReference>
<feature type="modified residue" description="4-aspartylphosphate" evidence="3">
    <location>
        <position position="59"/>
    </location>
</feature>
<comment type="function">
    <text evidence="2">May play the central regulatory role in sporulation. It may be an element of the effector pathway responsible for the activation of sporulation genes in response to nutritional stress. Spo0A may act in concert with spo0H (a sigma factor) to control the expression of some genes that are critical to the sporulation process.</text>
</comment>
<dbReference type="SMART" id="SM00448">
    <property type="entry name" value="REC"/>
    <property type="match status" value="1"/>
</dbReference>
<feature type="domain" description="HTH LytTR-type" evidence="5">
    <location>
        <begin position="140"/>
        <end position="234"/>
    </location>
</feature>
<dbReference type="InterPro" id="IPR007492">
    <property type="entry name" value="LytTR_DNA-bd_dom"/>
</dbReference>
<evidence type="ECO:0000256" key="1">
    <source>
        <dbReference type="ARBA" id="ARBA00018672"/>
    </source>
</evidence>
<evidence type="ECO:0000313" key="6">
    <source>
        <dbReference type="EMBL" id="MBE5921014.1"/>
    </source>
</evidence>
<dbReference type="InterPro" id="IPR046947">
    <property type="entry name" value="LytR-like"/>
</dbReference>
<evidence type="ECO:0000313" key="7">
    <source>
        <dbReference type="Proteomes" id="UP000766246"/>
    </source>
</evidence>
<dbReference type="PROSITE" id="PS50930">
    <property type="entry name" value="HTH_LYTTR"/>
    <property type="match status" value="1"/>
</dbReference>
<dbReference type="Proteomes" id="UP000766246">
    <property type="component" value="Unassembled WGS sequence"/>
</dbReference>
<organism evidence="6 7">
    <name type="scientific">Pseudobutyrivibrio ruminis</name>
    <dbReference type="NCBI Taxonomy" id="46206"/>
    <lineage>
        <taxon>Bacteria</taxon>
        <taxon>Bacillati</taxon>
        <taxon>Bacillota</taxon>
        <taxon>Clostridia</taxon>
        <taxon>Lachnospirales</taxon>
        <taxon>Lachnospiraceae</taxon>
        <taxon>Pseudobutyrivibrio</taxon>
    </lineage>
</organism>
<dbReference type="CDD" id="cd00156">
    <property type="entry name" value="REC"/>
    <property type="match status" value="1"/>
</dbReference>
<proteinExistence type="predicted"/>
<evidence type="ECO:0000256" key="2">
    <source>
        <dbReference type="ARBA" id="ARBA00024867"/>
    </source>
</evidence>
<dbReference type="Pfam" id="PF00072">
    <property type="entry name" value="Response_reg"/>
    <property type="match status" value="1"/>
</dbReference>
<sequence>MYQAAIVDDELDILNSTKAMLADEFAKYNTAVAFDFFTNSKDFLSMFESHFNYDIIFLDIEMPNIDGISVCRKIRQLSKDALVIFISNKEELVFQTFEVQPFRFIRKSELKELCPALVDSIINELKRRSPQTFTIIENNGGDVLSFDARNIIYVEAQRKECKIVTTNGDATVKMKLMDLEEKLESFHFVRIHRSFLVNMDYIFRITKNSIILTGGEELPISRGSSDALKQLFINYSMS</sequence>
<gene>
    <name evidence="6" type="ORF">E7272_14430</name>
</gene>
<dbReference type="Pfam" id="PF04397">
    <property type="entry name" value="LytTR"/>
    <property type="match status" value="1"/>
</dbReference>
<name>A0A927YNN3_9FIRM</name>
<accession>A0A927YNN3</accession>
<comment type="caution">
    <text evidence="6">The sequence shown here is derived from an EMBL/GenBank/DDBJ whole genome shotgun (WGS) entry which is preliminary data.</text>
</comment>
<dbReference type="InterPro" id="IPR001789">
    <property type="entry name" value="Sig_transdc_resp-reg_receiver"/>
</dbReference>
<reference evidence="6" key="1">
    <citation type="submission" date="2019-04" db="EMBL/GenBank/DDBJ databases">
        <title>Evolution of Biomass-Degrading Anaerobic Consortia Revealed by Metagenomics.</title>
        <authorList>
            <person name="Peng X."/>
        </authorList>
    </citation>
    <scope>NUCLEOTIDE SEQUENCE</scope>
    <source>
        <strain evidence="6">SIG311</strain>
    </source>
</reference>
<dbReference type="PROSITE" id="PS50110">
    <property type="entry name" value="RESPONSE_REGULATORY"/>
    <property type="match status" value="1"/>
</dbReference>
<dbReference type="SMART" id="SM00850">
    <property type="entry name" value="LytTR"/>
    <property type="match status" value="1"/>
</dbReference>
<dbReference type="PANTHER" id="PTHR37299">
    <property type="entry name" value="TRANSCRIPTIONAL REGULATOR-RELATED"/>
    <property type="match status" value="1"/>
</dbReference>
<protein>
    <recommendedName>
        <fullName evidence="1">Stage 0 sporulation protein A homolog</fullName>
    </recommendedName>
</protein>
<dbReference type="AlphaFoldDB" id="A0A927YNN3"/>
<dbReference type="InterPro" id="IPR011006">
    <property type="entry name" value="CheY-like_superfamily"/>
</dbReference>
<evidence type="ECO:0000259" key="5">
    <source>
        <dbReference type="PROSITE" id="PS50930"/>
    </source>
</evidence>
<dbReference type="EMBL" id="SVER01000073">
    <property type="protein sequence ID" value="MBE5921014.1"/>
    <property type="molecule type" value="Genomic_DNA"/>
</dbReference>
<dbReference type="Gene3D" id="3.40.50.2300">
    <property type="match status" value="1"/>
</dbReference>
<evidence type="ECO:0000259" key="4">
    <source>
        <dbReference type="PROSITE" id="PS50110"/>
    </source>
</evidence>
<feature type="domain" description="Response regulatory" evidence="4">
    <location>
        <begin position="3"/>
        <end position="122"/>
    </location>
</feature>
<dbReference type="SUPFAM" id="SSF52172">
    <property type="entry name" value="CheY-like"/>
    <property type="match status" value="1"/>
</dbReference>
<evidence type="ECO:0000256" key="3">
    <source>
        <dbReference type="PROSITE-ProRule" id="PRU00169"/>
    </source>
</evidence>
<keyword evidence="3" id="KW-0597">Phosphoprotein</keyword>
<dbReference type="GO" id="GO:0000156">
    <property type="term" value="F:phosphorelay response regulator activity"/>
    <property type="evidence" value="ECO:0007669"/>
    <property type="project" value="InterPro"/>
</dbReference>
<dbReference type="GO" id="GO:0003677">
    <property type="term" value="F:DNA binding"/>
    <property type="evidence" value="ECO:0007669"/>
    <property type="project" value="InterPro"/>
</dbReference>